<evidence type="ECO:0000313" key="3">
    <source>
        <dbReference type="Proteomes" id="UP001175000"/>
    </source>
</evidence>
<comment type="caution">
    <text evidence="2">The sequence shown here is derived from an EMBL/GenBank/DDBJ whole genome shotgun (WGS) entry which is preliminary data.</text>
</comment>
<dbReference type="Proteomes" id="UP001175000">
    <property type="component" value="Unassembled WGS sequence"/>
</dbReference>
<organism evidence="2 3">
    <name type="scientific">Immersiella caudata</name>
    <dbReference type="NCBI Taxonomy" id="314043"/>
    <lineage>
        <taxon>Eukaryota</taxon>
        <taxon>Fungi</taxon>
        <taxon>Dikarya</taxon>
        <taxon>Ascomycota</taxon>
        <taxon>Pezizomycotina</taxon>
        <taxon>Sordariomycetes</taxon>
        <taxon>Sordariomycetidae</taxon>
        <taxon>Sordariales</taxon>
        <taxon>Lasiosphaeriaceae</taxon>
        <taxon>Immersiella</taxon>
    </lineage>
</organism>
<feature type="region of interest" description="Disordered" evidence="1">
    <location>
        <begin position="279"/>
        <end position="315"/>
    </location>
</feature>
<evidence type="ECO:0000313" key="2">
    <source>
        <dbReference type="EMBL" id="KAK0634148.1"/>
    </source>
</evidence>
<evidence type="ECO:0000256" key="1">
    <source>
        <dbReference type="SAM" id="MobiDB-lite"/>
    </source>
</evidence>
<keyword evidence="3" id="KW-1185">Reference proteome</keyword>
<reference evidence="2" key="1">
    <citation type="submission" date="2023-06" db="EMBL/GenBank/DDBJ databases">
        <title>Genome-scale phylogeny and comparative genomics of the fungal order Sordariales.</title>
        <authorList>
            <consortium name="Lawrence Berkeley National Laboratory"/>
            <person name="Hensen N."/>
            <person name="Bonometti L."/>
            <person name="Westerberg I."/>
            <person name="Brannstrom I.O."/>
            <person name="Guillou S."/>
            <person name="Cros-Aarteil S."/>
            <person name="Calhoun S."/>
            <person name="Haridas S."/>
            <person name="Kuo A."/>
            <person name="Mondo S."/>
            <person name="Pangilinan J."/>
            <person name="Riley R."/>
            <person name="Labutti K."/>
            <person name="Andreopoulos B."/>
            <person name="Lipzen A."/>
            <person name="Chen C."/>
            <person name="Yanf M."/>
            <person name="Daum C."/>
            <person name="Ng V."/>
            <person name="Clum A."/>
            <person name="Steindorff A."/>
            <person name="Ohm R."/>
            <person name="Martin F."/>
            <person name="Silar P."/>
            <person name="Natvig D."/>
            <person name="Lalanne C."/>
            <person name="Gautier V."/>
            <person name="Ament-Velasquez S.L."/>
            <person name="Kruys A."/>
            <person name="Hutchinson M.I."/>
            <person name="Powell A.J."/>
            <person name="Barry K."/>
            <person name="Miller A.N."/>
            <person name="Grigoriev I.V."/>
            <person name="Debuchy R."/>
            <person name="Gladieux P."/>
            <person name="Thoren M.H."/>
            <person name="Johannesson H."/>
        </authorList>
    </citation>
    <scope>NUCLEOTIDE SEQUENCE</scope>
    <source>
        <strain evidence="2">CBS 606.72</strain>
    </source>
</reference>
<proteinExistence type="predicted"/>
<feature type="compositionally biased region" description="Polar residues" evidence="1">
    <location>
        <begin position="279"/>
        <end position="297"/>
    </location>
</feature>
<sequence>MAPYTISIDNRSGIKQSYGLFAAPPTIKHNGASEVQVATRIISSAHAVPSPQGQATFMMSKKVYARCGVYDVEVDTAPADKNRKRVGTGIEVVDQRLVTLGFTDDRGRLVPGTTLVIDSSDGTPAFSQRDTDPAGVEGCFCVRTGQDFTFREAKLNQFVVGFSCSARQNIGPDATFVPEPNEEYQIAPSRGFYVVPGKYNPYDIVSPSVKEIKSTCYVDFGALETDQVTLVHHKNGALVRQVVQDGELMPLPPSTSMGFMRAFSTMPDAAAPNSWIRVTSTGPATESADEASSTVDSRTGVFTPVSSRRLRDDDD</sequence>
<accession>A0AA40CE76</accession>
<dbReference type="AlphaFoldDB" id="A0AA40CE76"/>
<protein>
    <submittedName>
        <fullName evidence="2">Uncharacterized protein</fullName>
    </submittedName>
</protein>
<dbReference type="EMBL" id="JAULSU010000001">
    <property type="protein sequence ID" value="KAK0634148.1"/>
    <property type="molecule type" value="Genomic_DNA"/>
</dbReference>
<gene>
    <name evidence="2" type="ORF">B0T14DRAFT_508470</name>
</gene>
<name>A0AA40CE76_9PEZI</name>